<dbReference type="Gene3D" id="2.40.50.40">
    <property type="match status" value="1"/>
</dbReference>
<evidence type="ECO:0000256" key="3">
    <source>
        <dbReference type="SAM" id="SignalP"/>
    </source>
</evidence>
<dbReference type="InterPro" id="IPR036048">
    <property type="entry name" value="Interleukin_8-like_sf"/>
</dbReference>
<evidence type="ECO:0000256" key="2">
    <source>
        <dbReference type="SAM" id="MobiDB-lite"/>
    </source>
</evidence>
<feature type="region of interest" description="Disordered" evidence="2">
    <location>
        <begin position="81"/>
        <end position="100"/>
    </location>
</feature>
<dbReference type="InterPro" id="IPR001811">
    <property type="entry name" value="Chemokine_IL8-like_dom"/>
</dbReference>
<dbReference type="OrthoDB" id="8905061at2759"/>
<dbReference type="SUPFAM" id="SSF54117">
    <property type="entry name" value="Interleukin 8-like chemokines"/>
    <property type="match status" value="1"/>
</dbReference>
<dbReference type="PaxDb" id="8355-A0A1L8I399"/>
<evidence type="ECO:0000259" key="4">
    <source>
        <dbReference type="Pfam" id="PF00048"/>
    </source>
</evidence>
<feature type="chain" id="PRO_5043713839" evidence="3">
    <location>
        <begin position="20"/>
        <end position="100"/>
    </location>
</feature>
<accession>A0A1L8I399</accession>
<evidence type="ECO:0000256" key="1">
    <source>
        <dbReference type="ARBA" id="ARBA00022514"/>
    </source>
</evidence>
<dbReference type="AlphaFoldDB" id="A0A1L8I399"/>
<name>A0A1L8I399_XENLA</name>
<dbReference type="GO" id="GO:0005615">
    <property type="term" value="C:extracellular space"/>
    <property type="evidence" value="ECO:0007669"/>
    <property type="project" value="UniProtKB-KW"/>
</dbReference>
<feature type="domain" description="Chemokine interleukin-8-like" evidence="4">
    <location>
        <begin position="26"/>
        <end position="84"/>
    </location>
</feature>
<protein>
    <submittedName>
        <fullName evidence="6">C-C motif chemokine 28-like</fullName>
    </submittedName>
</protein>
<proteinExistence type="predicted"/>
<dbReference type="KEGG" id="xla:121396001"/>
<feature type="compositionally biased region" description="Basic residues" evidence="2">
    <location>
        <begin position="81"/>
        <end position="91"/>
    </location>
</feature>
<feature type="signal peptide" evidence="3">
    <location>
        <begin position="1"/>
        <end position="19"/>
    </location>
</feature>
<keyword evidence="3" id="KW-0732">Signal</keyword>
<dbReference type="InterPro" id="IPR039809">
    <property type="entry name" value="Chemokine_b/g/d"/>
</dbReference>
<dbReference type="RefSeq" id="XP_041426308.1">
    <property type="nucleotide sequence ID" value="XM_041570374.1"/>
</dbReference>
<organism evidence="5 6">
    <name type="scientific">Xenopus laevis</name>
    <name type="common">African clawed frog</name>
    <dbReference type="NCBI Taxonomy" id="8355"/>
    <lineage>
        <taxon>Eukaryota</taxon>
        <taxon>Metazoa</taxon>
        <taxon>Chordata</taxon>
        <taxon>Craniata</taxon>
        <taxon>Vertebrata</taxon>
        <taxon>Euteleostomi</taxon>
        <taxon>Amphibia</taxon>
        <taxon>Batrachia</taxon>
        <taxon>Anura</taxon>
        <taxon>Pipoidea</taxon>
        <taxon>Pipidae</taxon>
        <taxon>Xenopodinae</taxon>
        <taxon>Xenopus</taxon>
        <taxon>Xenopus</taxon>
    </lineage>
</organism>
<dbReference type="GO" id="GO:0008009">
    <property type="term" value="F:chemokine activity"/>
    <property type="evidence" value="ECO:0007669"/>
    <property type="project" value="InterPro"/>
</dbReference>
<evidence type="ECO:0000313" key="5">
    <source>
        <dbReference type="Proteomes" id="UP000186698"/>
    </source>
</evidence>
<dbReference type="GeneID" id="121396001"/>
<dbReference type="STRING" id="8355.A0A1L8I399"/>
<reference evidence="6" key="1">
    <citation type="submission" date="2025-08" db="UniProtKB">
        <authorList>
            <consortium name="RefSeq"/>
        </authorList>
    </citation>
    <scope>IDENTIFICATION</scope>
    <source>
        <strain evidence="6">J_2021</strain>
        <tissue evidence="6">Erythrocytes</tissue>
    </source>
</reference>
<dbReference type="OMA" id="KPICAHP"/>
<dbReference type="PANTHER" id="PTHR12015">
    <property type="entry name" value="SMALL INDUCIBLE CYTOKINE A"/>
    <property type="match status" value="1"/>
</dbReference>
<dbReference type="Proteomes" id="UP000186698">
    <property type="component" value="Chromosome 1L"/>
</dbReference>
<dbReference type="PANTHER" id="PTHR12015:SF208">
    <property type="entry name" value="C-C MOTIF CHEMOKINE 27"/>
    <property type="match status" value="1"/>
</dbReference>
<sequence length="100" mass="11396">MRLVILVLILCATLYCTDGLPTNFAHCCTEVARRIPQNLLPRVTGVQIQKSDGICNIRAVVLQVNNKKICMDPKNRSLQKWMKKRHPKKNVVRASHYPSV</sequence>
<keyword evidence="5" id="KW-1185">Reference proteome</keyword>
<gene>
    <name evidence="6" type="primary">LOC121396001</name>
</gene>
<keyword evidence="1" id="KW-0202">Cytokine</keyword>
<dbReference type="GO" id="GO:0006955">
    <property type="term" value="P:immune response"/>
    <property type="evidence" value="ECO:0007669"/>
    <property type="project" value="InterPro"/>
</dbReference>
<dbReference type="Pfam" id="PF00048">
    <property type="entry name" value="IL8"/>
    <property type="match status" value="1"/>
</dbReference>
<evidence type="ECO:0000313" key="6">
    <source>
        <dbReference type="RefSeq" id="XP_041426308.1"/>
    </source>
</evidence>